<gene>
    <name evidence="16" type="ORF">EKN06_02340</name>
</gene>
<evidence type="ECO:0000259" key="15">
    <source>
        <dbReference type="PROSITE" id="PS50198"/>
    </source>
</evidence>
<reference evidence="16 17" key="1">
    <citation type="submission" date="2018-12" db="EMBL/GenBank/DDBJ databases">
        <title>Croceicoccus ponticola sp. nov., a lipolytic bacterium isolated from seawater.</title>
        <authorList>
            <person name="Yoon J.-H."/>
        </authorList>
    </citation>
    <scope>NUCLEOTIDE SEQUENCE [LARGE SCALE GENOMIC DNA]</scope>
    <source>
        <strain evidence="16 17">GM-16</strain>
    </source>
</reference>
<dbReference type="SUPFAM" id="SSF109998">
    <property type="entry name" value="Triger factor/SurA peptide-binding domain-like"/>
    <property type="match status" value="1"/>
</dbReference>
<dbReference type="EMBL" id="RXOL01000001">
    <property type="protein sequence ID" value="RVQ69069.1"/>
    <property type="molecule type" value="Genomic_DNA"/>
</dbReference>
<evidence type="ECO:0000256" key="6">
    <source>
        <dbReference type="ARBA" id="ARBA00022989"/>
    </source>
</evidence>
<evidence type="ECO:0000256" key="10">
    <source>
        <dbReference type="ARBA" id="ARBA00031484"/>
    </source>
</evidence>
<keyword evidence="5" id="KW-0812">Transmembrane</keyword>
<dbReference type="OrthoDB" id="9768393at2"/>
<keyword evidence="14" id="KW-0413">Isomerase</keyword>
<evidence type="ECO:0000256" key="4">
    <source>
        <dbReference type="ARBA" id="ARBA00022519"/>
    </source>
</evidence>
<dbReference type="InterPro" id="IPR046357">
    <property type="entry name" value="PPIase_dom_sf"/>
</dbReference>
<evidence type="ECO:0000256" key="14">
    <source>
        <dbReference type="PROSITE-ProRule" id="PRU00278"/>
    </source>
</evidence>
<organism evidence="16 17">
    <name type="scientific">Croceicoccus ponticola</name>
    <dbReference type="NCBI Taxonomy" id="2217664"/>
    <lineage>
        <taxon>Bacteria</taxon>
        <taxon>Pseudomonadati</taxon>
        <taxon>Pseudomonadota</taxon>
        <taxon>Alphaproteobacteria</taxon>
        <taxon>Sphingomonadales</taxon>
        <taxon>Erythrobacteraceae</taxon>
        <taxon>Croceicoccus</taxon>
    </lineage>
</organism>
<keyword evidence="6" id="KW-1133">Transmembrane helix</keyword>
<dbReference type="Proteomes" id="UP000283003">
    <property type="component" value="Unassembled WGS sequence"/>
</dbReference>
<name>A0A437H0F5_9SPHN</name>
<dbReference type="PROSITE" id="PS50198">
    <property type="entry name" value="PPIC_PPIASE_2"/>
    <property type="match status" value="1"/>
</dbReference>
<sequence length="642" mass="67976">MIQGFRKLFQSRIGVVLTLGFVALIALAFASADITGGSFGGIGGGERVATVGDQRISTSTYRETLNGAFERARQDNPQLTMQEFLDSGARDGVLDNMVERMAVYAFALDNDLRIGDSLIGSELKDIPAFQGPDGKFSQEMYKAALQQRGISEKLLREDLEQGLAARMTLIPAQIGTAMPEKIAQQYARLLNETRHGSVALIPSAVFAKDVKVTDAILQKYLADNRARYLLPERRTVRYAIIDSTGIGDVQATDAEIAARYAADRALYIGKEARRVTQLVLPTEAAAKAVLAEMADPSRMAAVASSKGLATTQVTGDDRGDLAAKTSPAVTQAVYATAQGRIAGPVRGPLGWYLLRVDAITRTNDRPLSAVRDQIAAAVTAEKRTQALSDRAAKAEEDLNGGATLAEVAKAFGAEVKTTSPLLANGAPFGNGAAPDAAVLRVLSAAFAMEEGGDAQIAASADGKAYILFAPGKITPAAPPPLAQIKPYLERDYRLQEGSKQAEVAADKVLAAILKGKSPAEAMKLIANAVPPVDEVNTSRQALMGSGRPVPPALALMFTMAKGSTKKLEAPSNLGWLIVDLDDIETKAIPANDPMVMATRRQLGPQIGGELGEQLTQAIIADVGVKRNDTAIKAVVDQLTGNR</sequence>
<keyword evidence="7" id="KW-0472">Membrane</keyword>
<comment type="subcellular location">
    <subcellularLocation>
        <location evidence="1">Cell inner membrane</location>
        <topology evidence="1">Single-pass type II membrane protein</topology>
        <orientation evidence="1">Periplasmic side</orientation>
    </subcellularLocation>
</comment>
<dbReference type="GO" id="GO:0005886">
    <property type="term" value="C:plasma membrane"/>
    <property type="evidence" value="ECO:0007669"/>
    <property type="project" value="UniProtKB-SubCell"/>
</dbReference>
<evidence type="ECO:0000313" key="16">
    <source>
        <dbReference type="EMBL" id="RVQ69069.1"/>
    </source>
</evidence>
<dbReference type="GO" id="GO:0003755">
    <property type="term" value="F:peptidyl-prolyl cis-trans isomerase activity"/>
    <property type="evidence" value="ECO:0007669"/>
    <property type="project" value="UniProtKB-KW"/>
</dbReference>
<evidence type="ECO:0000256" key="1">
    <source>
        <dbReference type="ARBA" id="ARBA00004382"/>
    </source>
</evidence>
<evidence type="ECO:0000313" key="17">
    <source>
        <dbReference type="Proteomes" id="UP000283003"/>
    </source>
</evidence>
<dbReference type="PANTHER" id="PTHR47529">
    <property type="entry name" value="PEPTIDYL-PROLYL CIS-TRANS ISOMERASE D"/>
    <property type="match status" value="1"/>
</dbReference>
<evidence type="ECO:0000256" key="13">
    <source>
        <dbReference type="ARBA" id="ARBA00042775"/>
    </source>
</evidence>
<evidence type="ECO:0000256" key="12">
    <source>
        <dbReference type="ARBA" id="ARBA00040743"/>
    </source>
</evidence>
<evidence type="ECO:0000256" key="8">
    <source>
        <dbReference type="ARBA" id="ARBA00023186"/>
    </source>
</evidence>
<evidence type="ECO:0000256" key="11">
    <source>
        <dbReference type="ARBA" id="ARBA00038408"/>
    </source>
</evidence>
<evidence type="ECO:0000256" key="3">
    <source>
        <dbReference type="ARBA" id="ARBA00022475"/>
    </source>
</evidence>
<comment type="similarity">
    <text evidence="11">Belongs to the PpiD chaperone family.</text>
</comment>
<dbReference type="Pfam" id="PF13145">
    <property type="entry name" value="Rotamase_2"/>
    <property type="match status" value="1"/>
</dbReference>
<evidence type="ECO:0000256" key="5">
    <source>
        <dbReference type="ARBA" id="ARBA00022692"/>
    </source>
</evidence>
<dbReference type="SUPFAM" id="SSF54534">
    <property type="entry name" value="FKBP-like"/>
    <property type="match status" value="1"/>
</dbReference>
<keyword evidence="8" id="KW-0143">Chaperone</keyword>
<keyword evidence="4" id="KW-0997">Cell inner membrane</keyword>
<dbReference type="Pfam" id="PF13624">
    <property type="entry name" value="SurA_N_3"/>
    <property type="match status" value="1"/>
</dbReference>
<evidence type="ECO:0000256" key="2">
    <source>
        <dbReference type="ARBA" id="ARBA00018370"/>
    </source>
</evidence>
<dbReference type="InterPro" id="IPR052029">
    <property type="entry name" value="PpiD_chaperone"/>
</dbReference>
<protein>
    <recommendedName>
        <fullName evidence="2">Parvulin-like PPIase</fullName>
    </recommendedName>
    <alternativeName>
        <fullName evidence="9">Peptidyl-prolyl cis-trans isomerase plp</fullName>
    </alternativeName>
    <alternativeName>
        <fullName evidence="12">Periplasmic chaperone PpiD</fullName>
    </alternativeName>
    <alternativeName>
        <fullName evidence="13">Periplasmic folding chaperone</fullName>
    </alternativeName>
    <alternativeName>
        <fullName evidence="10">Rotamase plp</fullName>
    </alternativeName>
</protein>
<dbReference type="Gene3D" id="3.10.50.40">
    <property type="match status" value="1"/>
</dbReference>
<dbReference type="InterPro" id="IPR027304">
    <property type="entry name" value="Trigger_fact/SurA_dom_sf"/>
</dbReference>
<keyword evidence="3" id="KW-1003">Cell membrane</keyword>
<evidence type="ECO:0000256" key="9">
    <source>
        <dbReference type="ARBA" id="ARBA00030642"/>
    </source>
</evidence>
<comment type="caution">
    <text evidence="16">The sequence shown here is derived from an EMBL/GenBank/DDBJ whole genome shotgun (WGS) entry which is preliminary data.</text>
</comment>
<dbReference type="InterPro" id="IPR000297">
    <property type="entry name" value="PPIase_PpiC"/>
</dbReference>
<proteinExistence type="inferred from homology"/>
<feature type="domain" description="PpiC" evidence="15">
    <location>
        <begin position="270"/>
        <end position="358"/>
    </location>
</feature>
<dbReference type="Gene3D" id="1.10.4030.10">
    <property type="entry name" value="Porin chaperone SurA, peptide-binding domain"/>
    <property type="match status" value="1"/>
</dbReference>
<dbReference type="RefSeq" id="WP_127611256.1">
    <property type="nucleotide sequence ID" value="NZ_RXOL01000001.1"/>
</dbReference>
<keyword evidence="17" id="KW-1185">Reference proteome</keyword>
<dbReference type="AlphaFoldDB" id="A0A437H0F5"/>
<dbReference type="PANTHER" id="PTHR47529:SF1">
    <property type="entry name" value="PERIPLASMIC CHAPERONE PPID"/>
    <property type="match status" value="1"/>
</dbReference>
<keyword evidence="14" id="KW-0697">Rotamase</keyword>
<evidence type="ECO:0000256" key="7">
    <source>
        <dbReference type="ARBA" id="ARBA00023136"/>
    </source>
</evidence>
<accession>A0A437H0F5</accession>